<evidence type="ECO:0000313" key="1">
    <source>
        <dbReference type="EMBL" id="EPC05728.1"/>
    </source>
</evidence>
<dbReference type="HOGENOM" id="CLU_1913002_0_0_7"/>
<dbReference type="AlphaFoldDB" id="S2KT54"/>
<dbReference type="EMBL" id="ADCP02000002">
    <property type="protein sequence ID" value="EPC05728.1"/>
    <property type="molecule type" value="Genomic_DNA"/>
</dbReference>
<reference evidence="1 2" key="2">
    <citation type="submission" date="2013-04" db="EMBL/GenBank/DDBJ databases">
        <title>The Genome Sequence of Bilophila wadsworthia 3_1_6.</title>
        <authorList>
            <consortium name="The Broad Institute Genomics Platform"/>
            <person name="Earl A."/>
            <person name="Ward D."/>
            <person name="Feldgarden M."/>
            <person name="Gevers D."/>
            <person name="Sibley C."/>
            <person name="Strauss J."/>
            <person name="Allen-Vercoe E."/>
            <person name="Walker B."/>
            <person name="Young S."/>
            <person name="Zeng Q."/>
            <person name="Gargeya S."/>
            <person name="Fitzgerald M."/>
            <person name="Haas B."/>
            <person name="Abouelleil A."/>
            <person name="Allen A.W."/>
            <person name="Alvarado L."/>
            <person name="Arachchi H.M."/>
            <person name="Berlin A.M."/>
            <person name="Chapman S.B."/>
            <person name="Gainer-Dewar J."/>
            <person name="Goldberg J."/>
            <person name="Griggs A."/>
            <person name="Gujja S."/>
            <person name="Hansen M."/>
            <person name="Howarth C."/>
            <person name="Imamovic A."/>
            <person name="Ireland A."/>
            <person name="Larimer J."/>
            <person name="McCowan C."/>
            <person name="Murphy C."/>
            <person name="Pearson M."/>
            <person name="Poon T.W."/>
            <person name="Priest M."/>
            <person name="Roberts A."/>
            <person name="Saif S."/>
            <person name="Shea T."/>
            <person name="Sisk P."/>
            <person name="Sykes S."/>
            <person name="Wortman J."/>
            <person name="Nusbaum C."/>
            <person name="Birren B."/>
        </authorList>
    </citation>
    <scope>NUCLEOTIDE SEQUENCE [LARGE SCALE GENOMIC DNA]</scope>
    <source>
        <strain evidence="1 2">3_1_6</strain>
    </source>
</reference>
<sequence length="132" mass="15781">MLIHLERPEMAPEFAISIRQPWAELILRGWKLTEYRSWRIPEKYWGEWLYLHVPADMNKWERSLTRKRVGTFAPILGGYVGCVRFGCPTREFTPIDAYEYIDWPCCWHWPVTGAERIPFIPAKGNLRIFKVR</sequence>
<name>S2KT54_BILW3</name>
<dbReference type="InterPro" id="IPR015947">
    <property type="entry name" value="PUA-like_sf"/>
</dbReference>
<dbReference type="Proteomes" id="UP000006034">
    <property type="component" value="Unassembled WGS sequence"/>
</dbReference>
<gene>
    <name evidence="1" type="ORF">HMPREF0179_05250</name>
</gene>
<keyword evidence="2" id="KW-1185">Reference proteome</keyword>
<dbReference type="OrthoDB" id="359066at2"/>
<accession>S2KT54</accession>
<dbReference type="Gene3D" id="2.30.130.30">
    <property type="entry name" value="Hypothetical protein"/>
    <property type="match status" value="1"/>
</dbReference>
<protein>
    <submittedName>
        <fullName evidence="1">Uncharacterized protein</fullName>
    </submittedName>
</protein>
<dbReference type="SUPFAM" id="SSF88697">
    <property type="entry name" value="PUA domain-like"/>
    <property type="match status" value="1"/>
</dbReference>
<proteinExistence type="predicted"/>
<reference evidence="1 2" key="1">
    <citation type="submission" date="2010-10" db="EMBL/GenBank/DDBJ databases">
        <authorList>
            <consortium name="The Broad Institute Genome Sequencing Platform"/>
            <person name="Ward D."/>
            <person name="Earl A."/>
            <person name="Feldgarden M."/>
            <person name="Young S.K."/>
            <person name="Gargeya S."/>
            <person name="Zeng Q."/>
            <person name="Alvarado L."/>
            <person name="Berlin A."/>
            <person name="Bochicchio J."/>
            <person name="Chapman S.B."/>
            <person name="Chen Z."/>
            <person name="Freedman E."/>
            <person name="Gellesch M."/>
            <person name="Goldberg J."/>
            <person name="Griggs A."/>
            <person name="Gujja S."/>
            <person name="Heilman E."/>
            <person name="Heiman D."/>
            <person name="Howarth C."/>
            <person name="Mehta T."/>
            <person name="Neiman D."/>
            <person name="Pearson M."/>
            <person name="Roberts A."/>
            <person name="Saif S."/>
            <person name="Shea T."/>
            <person name="Shenoy N."/>
            <person name="Sisk P."/>
            <person name="Stolte C."/>
            <person name="Sykes S."/>
            <person name="White J."/>
            <person name="Yandava C."/>
            <person name="Allen-Vercoe E."/>
            <person name="Sibley C."/>
            <person name="Ambrose C.E."/>
            <person name="Strauss J."/>
            <person name="Daigneault M."/>
            <person name="Haas B."/>
            <person name="Nusbaum C."/>
            <person name="Birren B."/>
        </authorList>
    </citation>
    <scope>NUCLEOTIDE SEQUENCE [LARGE SCALE GENOMIC DNA]</scope>
    <source>
        <strain evidence="1 2">3_1_6</strain>
    </source>
</reference>
<dbReference type="eggNOG" id="ENOG5030XPM">
    <property type="taxonomic scope" value="Bacteria"/>
</dbReference>
<dbReference type="STRING" id="563192.HMPREF0179_05250"/>
<comment type="caution">
    <text evidence="1">The sequence shown here is derived from an EMBL/GenBank/DDBJ whole genome shotgun (WGS) entry which is preliminary data.</text>
</comment>
<evidence type="ECO:0000313" key="2">
    <source>
        <dbReference type="Proteomes" id="UP000006034"/>
    </source>
</evidence>
<organism evidence="1 2">
    <name type="scientific">Bilophila wadsworthia (strain 3_1_6)</name>
    <dbReference type="NCBI Taxonomy" id="563192"/>
    <lineage>
        <taxon>Bacteria</taxon>
        <taxon>Pseudomonadati</taxon>
        <taxon>Thermodesulfobacteriota</taxon>
        <taxon>Desulfovibrionia</taxon>
        <taxon>Desulfovibrionales</taxon>
        <taxon>Desulfovibrionaceae</taxon>
        <taxon>Bilophila</taxon>
    </lineage>
</organism>